<keyword evidence="2" id="KW-1185">Reference proteome</keyword>
<dbReference type="AlphaFoldDB" id="A0A4Y2EBA8"/>
<dbReference type="Proteomes" id="UP000499080">
    <property type="component" value="Unassembled WGS sequence"/>
</dbReference>
<evidence type="ECO:0000313" key="1">
    <source>
        <dbReference type="EMBL" id="GBM26211.1"/>
    </source>
</evidence>
<dbReference type="EMBL" id="BGPR01000556">
    <property type="protein sequence ID" value="GBM26211.1"/>
    <property type="molecule type" value="Genomic_DNA"/>
</dbReference>
<sequence>MEDQCDELKTKIYAVAFSNASCESEYEIGIRDHSDSEKQETSVLCSSGDRPGDLGSRYKLFDNSNGTSNCNRHMELSVSYCDKHLTIVRGQYNNVLYQHSIALNLEAQNAINNIDLFY</sequence>
<organism evidence="1 2">
    <name type="scientific">Araneus ventricosus</name>
    <name type="common">Orbweaver spider</name>
    <name type="synonym">Epeira ventricosa</name>
    <dbReference type="NCBI Taxonomy" id="182803"/>
    <lineage>
        <taxon>Eukaryota</taxon>
        <taxon>Metazoa</taxon>
        <taxon>Ecdysozoa</taxon>
        <taxon>Arthropoda</taxon>
        <taxon>Chelicerata</taxon>
        <taxon>Arachnida</taxon>
        <taxon>Araneae</taxon>
        <taxon>Araneomorphae</taxon>
        <taxon>Entelegynae</taxon>
        <taxon>Araneoidea</taxon>
        <taxon>Araneidae</taxon>
        <taxon>Araneus</taxon>
    </lineage>
</organism>
<protein>
    <submittedName>
        <fullName evidence="1">Uncharacterized protein</fullName>
    </submittedName>
</protein>
<name>A0A4Y2EBA8_ARAVE</name>
<evidence type="ECO:0000313" key="2">
    <source>
        <dbReference type="Proteomes" id="UP000499080"/>
    </source>
</evidence>
<comment type="caution">
    <text evidence="1">The sequence shown here is derived from an EMBL/GenBank/DDBJ whole genome shotgun (WGS) entry which is preliminary data.</text>
</comment>
<reference evidence="1 2" key="1">
    <citation type="journal article" date="2019" name="Sci. Rep.">
        <title>Orb-weaving spider Araneus ventricosus genome elucidates the spidroin gene catalogue.</title>
        <authorList>
            <person name="Kono N."/>
            <person name="Nakamura H."/>
            <person name="Ohtoshi R."/>
            <person name="Moran D.A.P."/>
            <person name="Shinohara A."/>
            <person name="Yoshida Y."/>
            <person name="Fujiwara M."/>
            <person name="Mori M."/>
            <person name="Tomita M."/>
            <person name="Arakawa K."/>
        </authorList>
    </citation>
    <scope>NUCLEOTIDE SEQUENCE [LARGE SCALE GENOMIC DNA]</scope>
</reference>
<gene>
    <name evidence="1" type="ORF">AVEN_22772_1</name>
</gene>
<proteinExistence type="predicted"/>
<accession>A0A4Y2EBA8</accession>